<reference evidence="2 3" key="1">
    <citation type="submission" date="2017-04" db="EMBL/GenBank/DDBJ databases">
        <authorList>
            <person name="Afonso C.L."/>
            <person name="Miller P.J."/>
            <person name="Scott M.A."/>
            <person name="Spackman E."/>
            <person name="Goraichik I."/>
            <person name="Dimitrov K.M."/>
            <person name="Suarez D.L."/>
            <person name="Swayne D.E."/>
        </authorList>
    </citation>
    <scope>NUCLEOTIDE SEQUENCE [LARGE SCALE GENOMIC DNA]</scope>
    <source>
        <strain evidence="2 3">DSM 12555</strain>
    </source>
</reference>
<dbReference type="GO" id="GO:0016787">
    <property type="term" value="F:hydrolase activity"/>
    <property type="evidence" value="ECO:0007669"/>
    <property type="project" value="InterPro"/>
</dbReference>
<evidence type="ECO:0000313" key="3">
    <source>
        <dbReference type="Proteomes" id="UP000192468"/>
    </source>
</evidence>
<dbReference type="InterPro" id="IPR014001">
    <property type="entry name" value="Helicase_ATP-bd"/>
</dbReference>
<keyword evidence="2" id="KW-0378">Hydrolase</keyword>
<organism evidence="2 3">
    <name type="scientific">Clostridium acidisoli DSM 12555</name>
    <dbReference type="NCBI Taxonomy" id="1121291"/>
    <lineage>
        <taxon>Bacteria</taxon>
        <taxon>Bacillati</taxon>
        <taxon>Bacillota</taxon>
        <taxon>Clostridia</taxon>
        <taxon>Eubacteriales</taxon>
        <taxon>Clostridiaceae</taxon>
        <taxon>Clostridium</taxon>
    </lineage>
</organism>
<proteinExistence type="predicted"/>
<evidence type="ECO:0000259" key="1">
    <source>
        <dbReference type="PROSITE" id="PS51192"/>
    </source>
</evidence>
<dbReference type="AlphaFoldDB" id="A0A1W1X0Q0"/>
<accession>A0A1W1X0Q0</accession>
<dbReference type="GO" id="GO:0005524">
    <property type="term" value="F:ATP binding"/>
    <property type="evidence" value="ECO:0007669"/>
    <property type="project" value="InterPro"/>
</dbReference>
<dbReference type="EMBL" id="FWXH01000002">
    <property type="protein sequence ID" value="SMC17485.1"/>
    <property type="molecule type" value="Genomic_DNA"/>
</dbReference>
<dbReference type="OrthoDB" id="1803680at2"/>
<dbReference type="Pfam" id="PF04851">
    <property type="entry name" value="ResIII"/>
    <property type="match status" value="1"/>
</dbReference>
<keyword evidence="2" id="KW-0347">Helicase</keyword>
<name>A0A1W1X0Q0_9CLOT</name>
<dbReference type="GO" id="GO:0004386">
    <property type="term" value="F:helicase activity"/>
    <property type="evidence" value="ECO:0007669"/>
    <property type="project" value="UniProtKB-KW"/>
</dbReference>
<keyword evidence="3" id="KW-1185">Reference proteome</keyword>
<dbReference type="Gene3D" id="3.40.50.300">
    <property type="entry name" value="P-loop containing nucleotide triphosphate hydrolases"/>
    <property type="match status" value="2"/>
</dbReference>
<evidence type="ECO:0000313" key="2">
    <source>
        <dbReference type="EMBL" id="SMC17485.1"/>
    </source>
</evidence>
<feature type="domain" description="Helicase ATP-binding" evidence="1">
    <location>
        <begin position="15"/>
        <end position="163"/>
    </location>
</feature>
<gene>
    <name evidence="2" type="ORF">SAMN02745134_00347</name>
</gene>
<dbReference type="GO" id="GO:0003677">
    <property type="term" value="F:DNA binding"/>
    <property type="evidence" value="ECO:0007669"/>
    <property type="project" value="InterPro"/>
</dbReference>
<dbReference type="PROSITE" id="PS51192">
    <property type="entry name" value="HELICASE_ATP_BIND_1"/>
    <property type="match status" value="1"/>
</dbReference>
<dbReference type="STRING" id="1121291.SAMN02745134_00347"/>
<keyword evidence="2" id="KW-0547">Nucleotide-binding</keyword>
<dbReference type="Proteomes" id="UP000192468">
    <property type="component" value="Unassembled WGS sequence"/>
</dbReference>
<dbReference type="InterPro" id="IPR006935">
    <property type="entry name" value="Helicase/UvrB_N"/>
</dbReference>
<keyword evidence="2" id="KW-0067">ATP-binding</keyword>
<protein>
    <submittedName>
        <fullName evidence="2">Superfamily II DNA or RNA helicase</fullName>
    </submittedName>
</protein>
<dbReference type="InterPro" id="IPR027417">
    <property type="entry name" value="P-loop_NTPase"/>
</dbReference>
<dbReference type="SUPFAM" id="SSF52540">
    <property type="entry name" value="P-loop containing nucleoside triphosphate hydrolases"/>
    <property type="match status" value="1"/>
</dbReference>
<sequence>MNKKRISDLITTQEIKDWETGSIIEINAATGAGKSYFIKNKLYNYAKEHNQKILILVNRVRLKEQYIEEINRDDKNDIIKVLNYQTFESKLLYGKEVDFKKYKFIICDEYHYFLTDSNFNYKTDLFLSYILQKSNITRLFLSATSINIKEYIAQFIDQYNKTNNSKTQIIEYSIPQDYSYIESLNFYNNKETAINLLSKITQSKPKDKIIYFCKSTKTAHNTHIQFIDKSIFNCSDGNKEYSKFINHEKIELLIKEEKFDEQILITTTALDNGVNIIDKSVKHIIIDVEDVDVLIQCLGRKRVVDENDKVNVYIRNFSKSDATRRLKSVNDLIYSADYFIKNGFSKFVIKYPRQTDYSKIIFDVPITREPKYKTKRVNYIMYYKYRMDVLFYKEVLIYKDAYKDKISNLLNIKKYNIVETEKVKSELEIYLNTLINKKLYKEDKIKLIERVDLKRDGKLLRSYATLNSCFDELEIDYNIKSHKDYNRKLEDGCVNPNYKLTYWQIIHA</sequence>
<dbReference type="RefSeq" id="WP_084113538.1">
    <property type="nucleotide sequence ID" value="NZ_FWXH01000002.1"/>
</dbReference>